<dbReference type="SUPFAM" id="SSF48208">
    <property type="entry name" value="Six-hairpin glycosidases"/>
    <property type="match status" value="1"/>
</dbReference>
<protein>
    <recommendedName>
        <fullName evidence="12 13">Mannosyl-oligosaccharide glucosidase</fullName>
        <ecNumber evidence="12 13">3.2.1.106</ecNumber>
    </recommendedName>
</protein>
<evidence type="ECO:0000256" key="6">
    <source>
        <dbReference type="ARBA" id="ARBA00022824"/>
    </source>
</evidence>
<evidence type="ECO:0000256" key="5">
    <source>
        <dbReference type="ARBA" id="ARBA00022801"/>
    </source>
</evidence>
<dbReference type="OrthoDB" id="410058at2759"/>
<keyword evidence="8 13" id="KW-1133">Transmembrane helix</keyword>
<dbReference type="InterPro" id="IPR031335">
    <property type="entry name" value="Glyco_hydro_63_C"/>
</dbReference>
<keyword evidence="4 13" id="KW-0812">Transmembrane</keyword>
<feature type="domain" description="Glycosyl hydrolase family 63 C-terminal" evidence="15">
    <location>
        <begin position="332"/>
        <end position="822"/>
    </location>
</feature>
<evidence type="ECO:0000256" key="8">
    <source>
        <dbReference type="ARBA" id="ARBA00022989"/>
    </source>
</evidence>
<dbReference type="GO" id="GO:0004573">
    <property type="term" value="F:Glc3Man9GlcNAc2 oligosaccharide glucosidase activity"/>
    <property type="evidence" value="ECO:0007669"/>
    <property type="project" value="UniProtKB-UniRule"/>
</dbReference>
<dbReference type="Pfam" id="PF16923">
    <property type="entry name" value="Glyco_hydro_63N"/>
    <property type="match status" value="1"/>
</dbReference>
<dbReference type="Proteomes" id="UP000502823">
    <property type="component" value="Unassembled WGS sequence"/>
</dbReference>
<comment type="catalytic activity">
    <reaction evidence="13">
        <text>N(4)-(alpha-D-Glc-(1-&gt;2)-alpha-D-Glc-(1-&gt;3)-alpha-D-Glc-(1-&gt;3)-alpha-D-Man-(1-&gt;2)-alpha-D-Man-(1-&gt;2)-alpha-D-Man-(1-&gt;3)-[alpha-D-Man-(1-&gt;2)-alpha-D-Man-(1-&gt;3)-[alpha-D-Man-(1-&gt;2)-alpha-D-Man-(1-&gt;6)]-alpha-D-Man-(1-&gt;6)]-beta-D-Man-(1-&gt;4)-beta-D-GlcNAc-(1-&gt;4)-beta-D-GlcNAc)-L-asparaginyl-[protein] + H2O = N(4)-(alpha-D-Glc-(1-&gt;3)-alpha-D-Glc-(1-&gt;3)-alpha-D-Man-(1-&gt;2)-alpha-D-Man-(1-&gt;2)-alpha-D-Man-(1-&gt;3)-[alpha-D-Man-(1-&gt;2)-alpha-D-Man-(1-&gt;3)-[alpha-D-Man-(1-&gt;2)-alpha-D-Man-(1-&gt;6)]-alpha-D-Man-(1-&gt;6)]-beta-D-Man-(1-&gt;4)-beta-D-GlcNAc-(1-&gt;4)-beta-D-GlcNAc)-L-asparaginyl-[protein] + beta-D-glucose</text>
        <dbReference type="Rhea" id="RHEA:55988"/>
        <dbReference type="Rhea" id="RHEA-COMP:12806"/>
        <dbReference type="Rhea" id="RHEA-COMP:14355"/>
        <dbReference type="ChEBI" id="CHEBI:15377"/>
        <dbReference type="ChEBI" id="CHEBI:15903"/>
        <dbReference type="ChEBI" id="CHEBI:59082"/>
        <dbReference type="ChEBI" id="CHEBI:132537"/>
        <dbReference type="EC" id="3.2.1.106"/>
    </reaction>
</comment>
<comment type="subcellular location">
    <subcellularLocation>
        <location evidence="1 13">Endoplasmic reticulum membrane</location>
        <topology evidence="1 13">Single-pass type II membrane protein</topology>
    </subcellularLocation>
</comment>
<comment type="caution">
    <text evidence="17">The sequence shown here is derived from an EMBL/GenBank/DDBJ whole genome shotgun (WGS) entry which is preliminary data.</text>
</comment>
<keyword evidence="5 13" id="KW-0378">Hydrolase</keyword>
<keyword evidence="7" id="KW-0735">Signal-anchor</keyword>
<evidence type="ECO:0000259" key="15">
    <source>
        <dbReference type="Pfam" id="PF03200"/>
    </source>
</evidence>
<dbReference type="FunFam" id="1.50.10.10:FF:000009">
    <property type="entry name" value="mannosyl-oligosaccharide glucosidase"/>
    <property type="match status" value="1"/>
</dbReference>
<comment type="function">
    <text evidence="13">Cleaves the distal alpha 1,2-linked glucose residue from the Glc(3)Man(9)GlcNAc(2) oligosaccharide precursor.</text>
</comment>
<evidence type="ECO:0000256" key="7">
    <source>
        <dbReference type="ARBA" id="ARBA00022968"/>
    </source>
</evidence>
<reference evidence="18" key="1">
    <citation type="submission" date="2020-01" db="EMBL/GenBank/DDBJ databases">
        <title>Draft genome sequence of the Termite Coptotermes fromosanus.</title>
        <authorList>
            <person name="Itakura S."/>
            <person name="Yosikawa Y."/>
            <person name="Umezawa K."/>
        </authorList>
    </citation>
    <scope>NUCLEOTIDE SEQUENCE [LARGE SCALE GENOMIC DNA]</scope>
</reference>
<evidence type="ECO:0000256" key="12">
    <source>
        <dbReference type="ARBA" id="ARBA00038888"/>
    </source>
</evidence>
<evidence type="ECO:0000313" key="17">
    <source>
        <dbReference type="EMBL" id="GFG39364.1"/>
    </source>
</evidence>
<dbReference type="Pfam" id="PF03200">
    <property type="entry name" value="Glyco_hydro_63"/>
    <property type="match status" value="1"/>
</dbReference>
<evidence type="ECO:0000256" key="2">
    <source>
        <dbReference type="ARBA" id="ARBA00004740"/>
    </source>
</evidence>
<dbReference type="EC" id="3.2.1.106" evidence="12 13"/>
<feature type="domain" description="Glycosyl hydrolase family 63 N-terminal" evidence="16">
    <location>
        <begin position="81"/>
        <end position="271"/>
    </location>
</feature>
<proteinExistence type="inferred from homology"/>
<keyword evidence="11 13" id="KW-0326">Glycosidase</keyword>
<dbReference type="AlphaFoldDB" id="A0A6L2Q4N3"/>
<evidence type="ECO:0000259" key="16">
    <source>
        <dbReference type="Pfam" id="PF16923"/>
    </source>
</evidence>
<keyword evidence="18" id="KW-1185">Reference proteome</keyword>
<keyword evidence="6 13" id="KW-0256">Endoplasmic reticulum</keyword>
<evidence type="ECO:0000256" key="11">
    <source>
        <dbReference type="ARBA" id="ARBA00023295"/>
    </source>
</evidence>
<dbReference type="PANTHER" id="PTHR10412">
    <property type="entry name" value="MANNOSYL-OLIGOSACCHARIDE GLUCOSIDASE"/>
    <property type="match status" value="1"/>
</dbReference>
<evidence type="ECO:0000256" key="4">
    <source>
        <dbReference type="ARBA" id="ARBA00022692"/>
    </source>
</evidence>
<evidence type="ECO:0000256" key="10">
    <source>
        <dbReference type="ARBA" id="ARBA00023180"/>
    </source>
</evidence>
<dbReference type="EMBL" id="BLKM01000898">
    <property type="protein sequence ID" value="GFG39364.1"/>
    <property type="molecule type" value="Genomic_DNA"/>
</dbReference>
<dbReference type="GO" id="GO:0006487">
    <property type="term" value="P:protein N-linked glycosylation"/>
    <property type="evidence" value="ECO:0007669"/>
    <property type="project" value="UniProtKB-UniRule"/>
</dbReference>
<feature type="region of interest" description="Disordered" evidence="14">
    <location>
        <begin position="1"/>
        <end position="25"/>
    </location>
</feature>
<comment type="pathway">
    <text evidence="2">Glycan metabolism; N-glycan degradation.</text>
</comment>
<dbReference type="InterPro" id="IPR031631">
    <property type="entry name" value="Glyco_hydro_63N"/>
</dbReference>
<dbReference type="PANTHER" id="PTHR10412:SF11">
    <property type="entry name" value="MANNOSYL-OLIGOSACCHARIDE GLUCOSIDASE"/>
    <property type="match status" value="1"/>
</dbReference>
<organism evidence="17 18">
    <name type="scientific">Coptotermes formosanus</name>
    <name type="common">Formosan subterranean termite</name>
    <dbReference type="NCBI Taxonomy" id="36987"/>
    <lineage>
        <taxon>Eukaryota</taxon>
        <taxon>Metazoa</taxon>
        <taxon>Ecdysozoa</taxon>
        <taxon>Arthropoda</taxon>
        <taxon>Hexapoda</taxon>
        <taxon>Insecta</taxon>
        <taxon>Pterygota</taxon>
        <taxon>Neoptera</taxon>
        <taxon>Polyneoptera</taxon>
        <taxon>Dictyoptera</taxon>
        <taxon>Blattodea</taxon>
        <taxon>Blattoidea</taxon>
        <taxon>Termitoidae</taxon>
        <taxon>Rhinotermitidae</taxon>
        <taxon>Coptotermes</taxon>
    </lineage>
</organism>
<accession>A0A6L2Q4N3</accession>
<dbReference type="GO" id="GO:0005789">
    <property type="term" value="C:endoplasmic reticulum membrane"/>
    <property type="evidence" value="ECO:0007669"/>
    <property type="project" value="UniProtKB-SubCell"/>
</dbReference>
<evidence type="ECO:0000256" key="14">
    <source>
        <dbReference type="SAM" id="MobiDB-lite"/>
    </source>
</evidence>
<evidence type="ECO:0000313" key="18">
    <source>
        <dbReference type="Proteomes" id="UP000502823"/>
    </source>
</evidence>
<keyword evidence="10" id="KW-0325">Glycoprotein</keyword>
<evidence type="ECO:0000256" key="3">
    <source>
        <dbReference type="ARBA" id="ARBA00010833"/>
    </source>
</evidence>
<comment type="similarity">
    <text evidence="3 13">Belongs to the glycosyl hydrolase 63 family.</text>
</comment>
<dbReference type="InParanoid" id="A0A6L2Q4N3"/>
<dbReference type="InterPro" id="IPR004888">
    <property type="entry name" value="Glycoside_hydrolase_63"/>
</dbReference>
<dbReference type="InterPro" id="IPR008928">
    <property type="entry name" value="6-hairpin_glycosidase_sf"/>
</dbReference>
<dbReference type="InterPro" id="IPR012341">
    <property type="entry name" value="6hp_glycosidase-like_sf"/>
</dbReference>
<dbReference type="Gene3D" id="1.50.10.10">
    <property type="match status" value="1"/>
</dbReference>
<name>A0A6L2Q4N3_COPFO</name>
<dbReference type="Gene3D" id="2.70.98.110">
    <property type="entry name" value="Glycosyl hydrolase family 63, N-terminal domain"/>
    <property type="match status" value="1"/>
</dbReference>
<dbReference type="GO" id="GO:0009311">
    <property type="term" value="P:oligosaccharide metabolic process"/>
    <property type="evidence" value="ECO:0007669"/>
    <property type="project" value="UniProtKB-UniRule"/>
</dbReference>
<dbReference type="FunCoup" id="A0A6L2Q4N3">
    <property type="interactions" value="1164"/>
</dbReference>
<keyword evidence="9 13" id="KW-0472">Membrane</keyword>
<evidence type="ECO:0000256" key="13">
    <source>
        <dbReference type="RuleBase" id="RU368089"/>
    </source>
</evidence>
<gene>
    <name evidence="17" type="ORF">Cfor_08317</name>
</gene>
<evidence type="ECO:0000256" key="1">
    <source>
        <dbReference type="ARBA" id="ARBA00004648"/>
    </source>
</evidence>
<evidence type="ECO:0000256" key="9">
    <source>
        <dbReference type="ARBA" id="ARBA00023136"/>
    </source>
</evidence>
<sequence length="824" mass="94202">MARQRKPLSVGHSDSKYLKKSPSHTKKDGGFLSYWKQGLAFICLVFAGVIGYMGYLETRVNTPFDEQKMVIQSGLDVPDRYWGSYRPGLYFGMKTRDPYSVVSGLMWYFPNQLRPGGYGIRHWCDDGDNLGRYGWIEHDGRTFGVQEIEDGPFKITVSFVKKPGGNHGGDWTARISAATQDGQLQYELISFLLYSAIEEKTKGWIKPYRFESGLPMGVSGETEGLGAFTVKLYNHSGQVEHESYLSTTAQGLHILKETVFASLRVATDHRKGNRKFFVLPGELLPSPGAGADGKRAEPNFVVTQVTARVPFELDMAFESGSHVDRSENLIMNAYSRELNQLQNDFHHRFEETFKLQTKGYKTDEIAFAKAAFSNLLGGVGYFYGASRVESPYTRGPVPYWKAPLYSAVPSRSFFPRGFLWDEGFHGLLISSWDLDIELDIISHWFDLMNVEGWIPREQILGQEALSRVPEQFVTQRNSNANPPTFFLTLHFILQNLADKLTEKESRLSTLERLYPRLQAWFDWFNVTQIGDLSGSYRWRGRNATTNRELNPVTLTSGLDDYPRASHPNVDERHVDLHCWIALAASTISEIAKLLNKNGQKYSNTYGYLADNNLLDKLHWSPRTQAYSDFGLHTDAVVLKRPPPPRSPSPGYQTHQNADKIRVTLKDPELRFVDSTFGYVSLFPFLLQILEPESPKLGKILDDIKNPELLWTNYGLRSLAKTAPMYMKPNTEHDPPYWRGPIWINLNYMAVRALNHYSKTRGPYSSKAETIYHELKQNIIRNIIKEYRRTGYIWEQYNDKTGEGQRSRPFTGWSSLVVLMMAEIY</sequence>
<dbReference type="InterPro" id="IPR038518">
    <property type="entry name" value="Glyco_hydro_63N_sf"/>
</dbReference>
<feature type="transmembrane region" description="Helical" evidence="13">
    <location>
        <begin position="34"/>
        <end position="55"/>
    </location>
</feature>